<name>A0A843YR73_9BURK</name>
<evidence type="ECO:0000256" key="2">
    <source>
        <dbReference type="SAM" id="Coils"/>
    </source>
</evidence>
<evidence type="ECO:0000256" key="1">
    <source>
        <dbReference type="ARBA" id="ARBA00009477"/>
    </source>
</evidence>
<feature type="coiled-coil region" evidence="2">
    <location>
        <begin position="112"/>
        <end position="142"/>
    </location>
</feature>
<dbReference type="InterPro" id="IPR058792">
    <property type="entry name" value="Beta-barrel_RND_2"/>
</dbReference>
<organism evidence="7 8">
    <name type="scientific">Glaciimonas soli</name>
    <dbReference type="NCBI Taxonomy" id="2590999"/>
    <lineage>
        <taxon>Bacteria</taxon>
        <taxon>Pseudomonadati</taxon>
        <taxon>Pseudomonadota</taxon>
        <taxon>Betaproteobacteria</taxon>
        <taxon>Burkholderiales</taxon>
        <taxon>Oxalobacteraceae</taxon>
        <taxon>Glaciimonas</taxon>
    </lineage>
</organism>
<evidence type="ECO:0000256" key="3">
    <source>
        <dbReference type="SAM" id="MobiDB-lite"/>
    </source>
</evidence>
<feature type="compositionally biased region" description="Polar residues" evidence="3">
    <location>
        <begin position="383"/>
        <end position="400"/>
    </location>
</feature>
<dbReference type="AlphaFoldDB" id="A0A843YR73"/>
<feature type="domain" description="CusB-like beta-barrel" evidence="5">
    <location>
        <begin position="224"/>
        <end position="289"/>
    </location>
</feature>
<dbReference type="Pfam" id="PF25954">
    <property type="entry name" value="Beta-barrel_RND_2"/>
    <property type="match status" value="1"/>
</dbReference>
<comment type="similarity">
    <text evidence="1">Belongs to the membrane fusion protein (MFP) (TC 8.A.1) family.</text>
</comment>
<comment type="caution">
    <text evidence="7">The sequence shown here is derived from an EMBL/GenBank/DDBJ whole genome shotgun (WGS) entry which is preliminary data.</text>
</comment>
<feature type="domain" description="YknX-like C-terminal permuted SH3-like" evidence="6">
    <location>
        <begin position="298"/>
        <end position="366"/>
    </location>
</feature>
<dbReference type="EMBL" id="WINI01000007">
    <property type="protein sequence ID" value="MQR01610.1"/>
    <property type="molecule type" value="Genomic_DNA"/>
</dbReference>
<feature type="region of interest" description="Disordered" evidence="3">
    <location>
        <begin position="375"/>
        <end position="400"/>
    </location>
</feature>
<evidence type="ECO:0000259" key="4">
    <source>
        <dbReference type="Pfam" id="PF25917"/>
    </source>
</evidence>
<dbReference type="InterPro" id="IPR058637">
    <property type="entry name" value="YknX-like_C"/>
</dbReference>
<dbReference type="Gene3D" id="2.40.30.170">
    <property type="match status" value="1"/>
</dbReference>
<dbReference type="PANTHER" id="PTHR30469:SF15">
    <property type="entry name" value="HLYD FAMILY OF SECRETION PROTEINS"/>
    <property type="match status" value="1"/>
</dbReference>
<reference evidence="7 8" key="1">
    <citation type="submission" date="2019-10" db="EMBL/GenBank/DDBJ databases">
        <title>Glaciimonas soli sp. nov., a psychrophilic bacterium isolated from the forest soil of a high elevation mountain in Taiwan.</title>
        <authorList>
            <person name="Wang L.-T."/>
            <person name="Shieh W.Y."/>
        </authorList>
    </citation>
    <scope>NUCLEOTIDE SEQUENCE [LARGE SCALE GENOMIC DNA]</scope>
    <source>
        <strain evidence="7 8">GS1</strain>
    </source>
</reference>
<dbReference type="Pfam" id="PF25989">
    <property type="entry name" value="YknX_C"/>
    <property type="match status" value="1"/>
</dbReference>
<dbReference type="InterPro" id="IPR006143">
    <property type="entry name" value="RND_pump_MFP"/>
</dbReference>
<proteinExistence type="inferred from homology"/>
<dbReference type="SUPFAM" id="SSF111369">
    <property type="entry name" value="HlyD-like secretion proteins"/>
    <property type="match status" value="1"/>
</dbReference>
<gene>
    <name evidence="7" type="ORF">GEV47_13095</name>
</gene>
<dbReference type="Gene3D" id="2.40.50.100">
    <property type="match status" value="1"/>
</dbReference>
<evidence type="ECO:0000313" key="8">
    <source>
        <dbReference type="Proteomes" id="UP000451565"/>
    </source>
</evidence>
<dbReference type="Gene3D" id="2.40.420.20">
    <property type="match status" value="1"/>
</dbReference>
<evidence type="ECO:0000313" key="7">
    <source>
        <dbReference type="EMBL" id="MQR01610.1"/>
    </source>
</evidence>
<evidence type="ECO:0000259" key="5">
    <source>
        <dbReference type="Pfam" id="PF25954"/>
    </source>
</evidence>
<dbReference type="OrthoDB" id="10524at2"/>
<dbReference type="GO" id="GO:1990281">
    <property type="term" value="C:efflux pump complex"/>
    <property type="evidence" value="ECO:0007669"/>
    <property type="project" value="TreeGrafter"/>
</dbReference>
<dbReference type="Proteomes" id="UP000451565">
    <property type="component" value="Unassembled WGS sequence"/>
</dbReference>
<dbReference type="Pfam" id="PF25917">
    <property type="entry name" value="BSH_RND"/>
    <property type="match status" value="1"/>
</dbReference>
<dbReference type="NCBIfam" id="TIGR01730">
    <property type="entry name" value="RND_mfp"/>
    <property type="match status" value="1"/>
</dbReference>
<evidence type="ECO:0000259" key="6">
    <source>
        <dbReference type="Pfam" id="PF25989"/>
    </source>
</evidence>
<feature type="domain" description="Multidrug resistance protein MdtA-like barrel-sandwich hybrid" evidence="4">
    <location>
        <begin position="75"/>
        <end position="213"/>
    </location>
</feature>
<sequence length="400" mass="41918">MKKLSCKHITAIALIAVIGSGVFWYTRASQSKPADKPTSGDQVKAALNVTTIKAENSDWPTSLTANGSVAAWQEAVVGSELSGLQLAEVRVNVGDVVHRGQVLARFDSDSVAAQLAQQKAALEEARAALFEAQSNVERAQTLANSGALSAQQTTQYAVAERSAKARVLNAQATLDMQQIRMRQTQVLAPDDGVISSRTATVGAVTNSGQELFKLIRKNRLEWRAEVNASDLLRIQPGQAVKLTITNGLTVDGKVRMIAPTVDSATRNGLVYVDLPAPGAVHAGMFGTGEFEIGSAEGLSLPQAAVVIRDGYSYVYQIGKDNKVTQIKVSLGRRVGNRIEVTNGINENMALVAQGAGFLADGDTVNVVAAPTAPASSAVTSPAKTHSASAKVAGTSTLASK</sequence>
<accession>A0A843YR73</accession>
<protein>
    <submittedName>
        <fullName evidence="7">Efflux RND transporter periplasmic adaptor subunit</fullName>
    </submittedName>
</protein>
<dbReference type="RefSeq" id="WP_153235218.1">
    <property type="nucleotide sequence ID" value="NZ_WINI01000007.1"/>
</dbReference>
<dbReference type="GO" id="GO:0015562">
    <property type="term" value="F:efflux transmembrane transporter activity"/>
    <property type="evidence" value="ECO:0007669"/>
    <property type="project" value="TreeGrafter"/>
</dbReference>
<keyword evidence="8" id="KW-1185">Reference proteome</keyword>
<dbReference type="Gene3D" id="1.10.287.470">
    <property type="entry name" value="Helix hairpin bin"/>
    <property type="match status" value="1"/>
</dbReference>
<dbReference type="InterPro" id="IPR058625">
    <property type="entry name" value="MdtA-like_BSH"/>
</dbReference>
<dbReference type="PANTHER" id="PTHR30469">
    <property type="entry name" value="MULTIDRUG RESISTANCE PROTEIN MDTA"/>
    <property type="match status" value="1"/>
</dbReference>
<keyword evidence="2" id="KW-0175">Coiled coil</keyword>